<evidence type="ECO:0000259" key="13">
    <source>
        <dbReference type="Pfam" id="PF05529"/>
    </source>
</evidence>
<evidence type="ECO:0000313" key="15">
    <source>
        <dbReference type="EMBL" id="OJT02699.1"/>
    </source>
</evidence>
<reference evidence="15 16" key="1">
    <citation type="submission" date="2016-10" db="EMBL/GenBank/DDBJ databases">
        <title>Genome sequence of the basidiomycete white-rot fungus Trametes pubescens.</title>
        <authorList>
            <person name="Makela M.R."/>
            <person name="Granchi Z."/>
            <person name="Peng M."/>
            <person name="De Vries R.P."/>
            <person name="Grigoriev I."/>
            <person name="Riley R."/>
            <person name="Hilden K."/>
        </authorList>
    </citation>
    <scope>NUCLEOTIDE SEQUENCE [LARGE SCALE GENOMIC DNA]</scope>
    <source>
        <strain evidence="15 16">FBCC735</strain>
    </source>
</reference>
<dbReference type="OMA" id="EMGLFML"/>
<evidence type="ECO:0000256" key="12">
    <source>
        <dbReference type="SAM" id="Coils"/>
    </source>
</evidence>
<dbReference type="OrthoDB" id="435607at2759"/>
<keyword evidence="9 12" id="KW-0175">Coiled coil</keyword>
<comment type="similarity">
    <text evidence="2 11">Belongs to the BCAP29/BCAP31 family.</text>
</comment>
<evidence type="ECO:0000256" key="1">
    <source>
        <dbReference type="ARBA" id="ARBA00004477"/>
    </source>
</evidence>
<evidence type="ECO:0000256" key="10">
    <source>
        <dbReference type="ARBA" id="ARBA00023136"/>
    </source>
</evidence>
<dbReference type="PANTHER" id="PTHR12701:SF20">
    <property type="entry name" value="ENDOPLASMIC RETICULUM TRANSMEMBRANE PROTEIN"/>
    <property type="match status" value="1"/>
</dbReference>
<organism evidence="15 16">
    <name type="scientific">Trametes pubescens</name>
    <name type="common">White-rot fungus</name>
    <dbReference type="NCBI Taxonomy" id="154538"/>
    <lineage>
        <taxon>Eukaryota</taxon>
        <taxon>Fungi</taxon>
        <taxon>Dikarya</taxon>
        <taxon>Basidiomycota</taxon>
        <taxon>Agaricomycotina</taxon>
        <taxon>Agaricomycetes</taxon>
        <taxon>Polyporales</taxon>
        <taxon>Polyporaceae</taxon>
        <taxon>Trametes</taxon>
    </lineage>
</organism>
<evidence type="ECO:0000256" key="6">
    <source>
        <dbReference type="ARBA" id="ARBA00022892"/>
    </source>
</evidence>
<dbReference type="STRING" id="154538.A0A1M2V513"/>
<evidence type="ECO:0000256" key="11">
    <source>
        <dbReference type="RuleBase" id="RU367026"/>
    </source>
</evidence>
<comment type="function">
    <text evidence="11">May play a role in anterograde transport of membrane proteins from the endoplasmic reticulum to the Golgi.</text>
</comment>
<keyword evidence="3 11" id="KW-0813">Transport</keyword>
<keyword evidence="6 11" id="KW-0931">ER-Golgi transport</keyword>
<protein>
    <recommendedName>
        <fullName evidence="11">Endoplasmic reticulum transmembrane protein</fullName>
    </recommendedName>
</protein>
<dbReference type="GO" id="GO:0070973">
    <property type="term" value="P:protein localization to endoplasmic reticulum exit site"/>
    <property type="evidence" value="ECO:0007669"/>
    <property type="project" value="UniProtKB-UniRule"/>
</dbReference>
<feature type="coiled-coil region" evidence="12">
    <location>
        <begin position="120"/>
        <end position="183"/>
    </location>
</feature>
<evidence type="ECO:0000256" key="9">
    <source>
        <dbReference type="ARBA" id="ARBA00023054"/>
    </source>
</evidence>
<dbReference type="Pfam" id="PF18035">
    <property type="entry name" value="Bap31_Bap29_C"/>
    <property type="match status" value="1"/>
</dbReference>
<proteinExistence type="inferred from homology"/>
<keyword evidence="7 11" id="KW-0653">Protein transport</keyword>
<feature type="domain" description="Bap31/Bap29 cytoplasmic coiled-coil" evidence="14">
    <location>
        <begin position="140"/>
        <end position="190"/>
    </location>
</feature>
<evidence type="ECO:0000256" key="7">
    <source>
        <dbReference type="ARBA" id="ARBA00022927"/>
    </source>
</evidence>
<evidence type="ECO:0000256" key="5">
    <source>
        <dbReference type="ARBA" id="ARBA00022824"/>
    </source>
</evidence>
<dbReference type="InterPro" id="IPR008417">
    <property type="entry name" value="BAP29/BAP31"/>
</dbReference>
<gene>
    <name evidence="15" type="ORF">TRAPUB_6773</name>
</gene>
<evidence type="ECO:0000313" key="16">
    <source>
        <dbReference type="Proteomes" id="UP000184267"/>
    </source>
</evidence>
<dbReference type="PANTHER" id="PTHR12701">
    <property type="entry name" value="BCR-ASSOCIATED PROTEIN, BAP"/>
    <property type="match status" value="1"/>
</dbReference>
<dbReference type="EMBL" id="MNAD01001651">
    <property type="protein sequence ID" value="OJT02699.1"/>
    <property type="molecule type" value="Genomic_DNA"/>
</dbReference>
<dbReference type="Gene3D" id="1.20.5.110">
    <property type="match status" value="1"/>
</dbReference>
<feature type="transmembrane region" description="Helical" evidence="11">
    <location>
        <begin position="38"/>
        <end position="57"/>
    </location>
</feature>
<keyword evidence="4 11" id="KW-0812">Transmembrane</keyword>
<dbReference type="InterPro" id="IPR041672">
    <property type="entry name" value="Bap31/Bap29_C"/>
</dbReference>
<keyword evidence="10 11" id="KW-0472">Membrane</keyword>
<dbReference type="GO" id="GO:0005789">
    <property type="term" value="C:endoplasmic reticulum membrane"/>
    <property type="evidence" value="ECO:0007669"/>
    <property type="project" value="UniProtKB-SubCell"/>
</dbReference>
<keyword evidence="8 11" id="KW-1133">Transmembrane helix</keyword>
<name>A0A1M2V513_TRAPU</name>
<keyword evidence="16" id="KW-1185">Reference proteome</keyword>
<feature type="transmembrane region" description="Helical" evidence="11">
    <location>
        <begin position="98"/>
        <end position="118"/>
    </location>
</feature>
<accession>A0A1M2V513</accession>
<evidence type="ECO:0000256" key="3">
    <source>
        <dbReference type="ARBA" id="ARBA00022448"/>
    </source>
</evidence>
<dbReference type="GO" id="GO:0006888">
    <property type="term" value="P:endoplasmic reticulum to Golgi vesicle-mediated transport"/>
    <property type="evidence" value="ECO:0007669"/>
    <property type="project" value="UniProtKB-UniRule"/>
</dbReference>
<dbReference type="Pfam" id="PF05529">
    <property type="entry name" value="Bap31"/>
    <property type="match status" value="1"/>
</dbReference>
<evidence type="ECO:0000256" key="8">
    <source>
        <dbReference type="ARBA" id="ARBA00022989"/>
    </source>
</evidence>
<comment type="subcellular location">
    <subcellularLocation>
        <location evidence="1 11">Endoplasmic reticulum membrane</location>
        <topology evidence="1 11">Multi-pass membrane protein</topology>
    </subcellularLocation>
</comment>
<dbReference type="GO" id="GO:0006886">
    <property type="term" value="P:intracellular protein transport"/>
    <property type="evidence" value="ECO:0007669"/>
    <property type="project" value="UniProtKB-UniRule"/>
</dbReference>
<evidence type="ECO:0000256" key="4">
    <source>
        <dbReference type="ARBA" id="ARBA00022692"/>
    </source>
</evidence>
<evidence type="ECO:0000256" key="2">
    <source>
        <dbReference type="ARBA" id="ARBA00007956"/>
    </source>
</evidence>
<evidence type="ECO:0000259" key="14">
    <source>
        <dbReference type="Pfam" id="PF18035"/>
    </source>
</evidence>
<comment type="caution">
    <text evidence="11">Lacks conserved residue(s) required for the propagation of feature annotation.</text>
</comment>
<dbReference type="AlphaFoldDB" id="A0A1M2V513"/>
<dbReference type="InterPro" id="IPR040463">
    <property type="entry name" value="BAP29/BAP31_N"/>
</dbReference>
<dbReference type="Proteomes" id="UP000184267">
    <property type="component" value="Unassembled WGS sequence"/>
</dbReference>
<sequence length="193" mass="21751">MLLASEMVTFCVLVAPLPHVVRKKLFHFLSESPIIAKLAYGVKIAFIFIAILFVDAVQRMMRVTAEADLAKSNGAGAGDIRTETNVAARKFYAQRNTYLTGFCLFLSLVLTRTFYILLDLVHTQEEYAKLKNENKSSSSEQIEELKTKLAAAEAKNKDFDIVRKQAQQNAKEYDRLATEYNTKTGSVSDKRKD</sequence>
<keyword evidence="5 11" id="KW-0256">Endoplasmic reticulum</keyword>
<feature type="domain" description="BAP29/BAP31 transmembrane" evidence="13">
    <location>
        <begin position="1"/>
        <end position="129"/>
    </location>
</feature>
<comment type="caution">
    <text evidence="15">The sequence shown here is derived from an EMBL/GenBank/DDBJ whole genome shotgun (WGS) entry which is preliminary data.</text>
</comment>